<dbReference type="SUPFAM" id="SSF52490">
    <property type="entry name" value="Tubulin nucleotide-binding domain-like"/>
    <property type="match status" value="1"/>
</dbReference>
<dbReference type="InterPro" id="IPR000217">
    <property type="entry name" value="Tubulin"/>
</dbReference>
<dbReference type="PANTHER" id="PTHR36527">
    <property type="entry name" value="OS01G0282866 PROTEIN"/>
    <property type="match status" value="1"/>
</dbReference>
<evidence type="ECO:0000256" key="1">
    <source>
        <dbReference type="ARBA" id="ARBA00009636"/>
    </source>
</evidence>
<dbReference type="GO" id="GO:0005524">
    <property type="term" value="F:ATP binding"/>
    <property type="evidence" value="ECO:0007669"/>
    <property type="project" value="InterPro"/>
</dbReference>
<dbReference type="GO" id="GO:0005874">
    <property type="term" value="C:microtubule"/>
    <property type="evidence" value="ECO:0007669"/>
    <property type="project" value="UniProtKB-KW"/>
</dbReference>
<sequence length="318" mass="34871">MTASASPSQWFCLFLSSKMREILHIQGGQCGNQIGSKFWEVVCEEHGIDPTGRYAGTSDLQLERVNVYYNEASCGRYVPRAVLMDLEPGTMDSHGVVCGTRKLPPVSFMEMFNYTSFRPVSEHKTIYILLICLDGLALSSVPTGLVLGPNGGKPYWFGDAPNGAILEHIQRLACEPKDACERVVIGSRSLQQTGLASVSAEMAFKRLIPTFNRILVEKIVTAPKTTAGILIPESANKLNSGKVIAVGPGTRTGEGKLIPVSLKEGDTVLLPEYGGTEFKLEDKTCLIVMYYKLCLAWLPELSSNDLLELSWYLAIKFP</sequence>
<dbReference type="Pfam" id="PF00166">
    <property type="entry name" value="Cpn10"/>
    <property type="match status" value="1"/>
</dbReference>
<dbReference type="Pfam" id="PF00091">
    <property type="entry name" value="Tubulin"/>
    <property type="match status" value="1"/>
</dbReference>
<accession>A0A9Q1KQ13</accession>
<dbReference type="Proteomes" id="UP001153076">
    <property type="component" value="Unassembled WGS sequence"/>
</dbReference>
<keyword evidence="8" id="KW-1185">Reference proteome</keyword>
<dbReference type="GO" id="GO:0044183">
    <property type="term" value="F:protein folding chaperone"/>
    <property type="evidence" value="ECO:0007669"/>
    <property type="project" value="InterPro"/>
</dbReference>
<reference evidence="7" key="1">
    <citation type="submission" date="2022-04" db="EMBL/GenBank/DDBJ databases">
        <title>Carnegiea gigantea Genome sequencing and assembly v2.</title>
        <authorList>
            <person name="Copetti D."/>
            <person name="Sanderson M.J."/>
            <person name="Burquez A."/>
            <person name="Wojciechowski M.F."/>
        </authorList>
    </citation>
    <scope>NUCLEOTIDE SEQUENCE</scope>
    <source>
        <strain evidence="7">SGP5-SGP5p</strain>
        <tissue evidence="7">Aerial part</tissue>
    </source>
</reference>
<evidence type="ECO:0000256" key="5">
    <source>
        <dbReference type="ARBA" id="ARBA00023186"/>
    </source>
</evidence>
<evidence type="ECO:0000256" key="2">
    <source>
        <dbReference type="ARBA" id="ARBA00022701"/>
    </source>
</evidence>
<dbReference type="CDD" id="cd00320">
    <property type="entry name" value="cpn10"/>
    <property type="match status" value="1"/>
</dbReference>
<dbReference type="Gene3D" id="3.40.50.1440">
    <property type="entry name" value="Tubulin/FtsZ, GTPase domain"/>
    <property type="match status" value="1"/>
</dbReference>
<keyword evidence="2" id="KW-0493">Microtubule</keyword>
<keyword evidence="4" id="KW-0342">GTP-binding</keyword>
<keyword evidence="3" id="KW-0547">Nucleotide-binding</keyword>
<dbReference type="EMBL" id="JAKOGI010000048">
    <property type="protein sequence ID" value="KAJ8446829.1"/>
    <property type="molecule type" value="Genomic_DNA"/>
</dbReference>
<dbReference type="PRINTS" id="PR01161">
    <property type="entry name" value="TUBULIN"/>
</dbReference>
<dbReference type="SMART" id="SM00883">
    <property type="entry name" value="Cpn10"/>
    <property type="match status" value="1"/>
</dbReference>
<evidence type="ECO:0000313" key="7">
    <source>
        <dbReference type="EMBL" id="KAJ8446829.1"/>
    </source>
</evidence>
<dbReference type="SUPFAM" id="SSF50129">
    <property type="entry name" value="GroES-like"/>
    <property type="match status" value="1"/>
</dbReference>
<dbReference type="OrthoDB" id="184876at2759"/>
<evidence type="ECO:0000256" key="3">
    <source>
        <dbReference type="ARBA" id="ARBA00022741"/>
    </source>
</evidence>
<gene>
    <name evidence="7" type="ORF">Cgig2_016139</name>
</gene>
<evidence type="ECO:0000259" key="6">
    <source>
        <dbReference type="Pfam" id="PF00091"/>
    </source>
</evidence>
<dbReference type="Gene3D" id="2.30.33.40">
    <property type="entry name" value="GroES chaperonin"/>
    <property type="match status" value="1"/>
</dbReference>
<dbReference type="InterPro" id="IPR020818">
    <property type="entry name" value="Chaperonin_GroES"/>
</dbReference>
<dbReference type="InterPro" id="IPR036525">
    <property type="entry name" value="Tubulin/FtsZ_GTPase_sf"/>
</dbReference>
<dbReference type="GO" id="GO:0007017">
    <property type="term" value="P:microtubule-based process"/>
    <property type="evidence" value="ECO:0007669"/>
    <property type="project" value="InterPro"/>
</dbReference>
<dbReference type="AlphaFoldDB" id="A0A9Q1KQ13"/>
<keyword evidence="5" id="KW-0143">Chaperone</keyword>
<organism evidence="7 8">
    <name type="scientific">Carnegiea gigantea</name>
    <dbReference type="NCBI Taxonomy" id="171969"/>
    <lineage>
        <taxon>Eukaryota</taxon>
        <taxon>Viridiplantae</taxon>
        <taxon>Streptophyta</taxon>
        <taxon>Embryophyta</taxon>
        <taxon>Tracheophyta</taxon>
        <taxon>Spermatophyta</taxon>
        <taxon>Magnoliopsida</taxon>
        <taxon>eudicotyledons</taxon>
        <taxon>Gunneridae</taxon>
        <taxon>Pentapetalae</taxon>
        <taxon>Caryophyllales</taxon>
        <taxon>Cactineae</taxon>
        <taxon>Cactaceae</taxon>
        <taxon>Cactoideae</taxon>
        <taxon>Echinocereeae</taxon>
        <taxon>Carnegiea</taxon>
    </lineage>
</organism>
<evidence type="ECO:0000256" key="4">
    <source>
        <dbReference type="ARBA" id="ARBA00023134"/>
    </source>
</evidence>
<proteinExistence type="inferred from homology"/>
<dbReference type="GO" id="GO:0005525">
    <property type="term" value="F:GTP binding"/>
    <property type="evidence" value="ECO:0007669"/>
    <property type="project" value="UniProtKB-KW"/>
</dbReference>
<feature type="domain" description="Tubulin/FtsZ GTPase" evidence="6">
    <location>
        <begin position="21"/>
        <end position="93"/>
    </location>
</feature>
<dbReference type="FunFam" id="3.40.50.1440:FF:000089">
    <property type="entry name" value="Tubulin, beta 6 class V"/>
    <property type="match status" value="1"/>
</dbReference>
<dbReference type="PANTHER" id="PTHR36527:SF3">
    <property type="entry name" value="OS01G0282866 PROTEIN"/>
    <property type="match status" value="1"/>
</dbReference>
<protein>
    <recommendedName>
        <fullName evidence="6">Tubulin/FtsZ GTPase domain-containing protein</fullName>
    </recommendedName>
</protein>
<dbReference type="InterPro" id="IPR037124">
    <property type="entry name" value="Chaperonin_GroES_sf"/>
</dbReference>
<evidence type="ECO:0000313" key="8">
    <source>
        <dbReference type="Proteomes" id="UP001153076"/>
    </source>
</evidence>
<comment type="similarity">
    <text evidence="1">Belongs to the tubulin family.</text>
</comment>
<dbReference type="InterPro" id="IPR011032">
    <property type="entry name" value="GroES-like_sf"/>
</dbReference>
<name>A0A9Q1KQ13_9CARY</name>
<dbReference type="InterPro" id="IPR003008">
    <property type="entry name" value="Tubulin_FtsZ_GTPase"/>
</dbReference>
<comment type="caution">
    <text evidence="7">The sequence shown here is derived from an EMBL/GenBank/DDBJ whole genome shotgun (WGS) entry which is preliminary data.</text>
</comment>